<keyword evidence="2" id="KW-1185">Reference proteome</keyword>
<name>A0A016SP17_9BILA</name>
<protein>
    <submittedName>
        <fullName evidence="1">Uncharacterized protein</fullName>
    </submittedName>
</protein>
<accession>A0A016SP17</accession>
<dbReference type="EMBL" id="JARK01001534">
    <property type="protein sequence ID" value="EYB92034.1"/>
    <property type="molecule type" value="Genomic_DNA"/>
</dbReference>
<evidence type="ECO:0000313" key="2">
    <source>
        <dbReference type="Proteomes" id="UP000024635"/>
    </source>
</evidence>
<reference evidence="2" key="1">
    <citation type="journal article" date="2015" name="Nat. Genet.">
        <title>The genome and transcriptome of the zoonotic hookworm Ancylostoma ceylanicum identify infection-specific gene families.</title>
        <authorList>
            <person name="Schwarz E.M."/>
            <person name="Hu Y."/>
            <person name="Antoshechkin I."/>
            <person name="Miller M.M."/>
            <person name="Sternberg P.W."/>
            <person name="Aroian R.V."/>
        </authorList>
    </citation>
    <scope>NUCLEOTIDE SEQUENCE</scope>
    <source>
        <strain evidence="2">HY135</strain>
    </source>
</reference>
<evidence type="ECO:0000313" key="1">
    <source>
        <dbReference type="EMBL" id="EYB92034.1"/>
    </source>
</evidence>
<proteinExistence type="predicted"/>
<organism evidence="1 2">
    <name type="scientific">Ancylostoma ceylanicum</name>
    <dbReference type="NCBI Taxonomy" id="53326"/>
    <lineage>
        <taxon>Eukaryota</taxon>
        <taxon>Metazoa</taxon>
        <taxon>Ecdysozoa</taxon>
        <taxon>Nematoda</taxon>
        <taxon>Chromadorea</taxon>
        <taxon>Rhabditida</taxon>
        <taxon>Rhabditina</taxon>
        <taxon>Rhabditomorpha</taxon>
        <taxon>Strongyloidea</taxon>
        <taxon>Ancylostomatidae</taxon>
        <taxon>Ancylostomatinae</taxon>
        <taxon>Ancylostoma</taxon>
    </lineage>
</organism>
<comment type="caution">
    <text evidence="1">The sequence shown here is derived from an EMBL/GenBank/DDBJ whole genome shotgun (WGS) entry which is preliminary data.</text>
</comment>
<dbReference type="Proteomes" id="UP000024635">
    <property type="component" value="Unassembled WGS sequence"/>
</dbReference>
<dbReference type="AlphaFoldDB" id="A0A016SP17"/>
<sequence length="107" mass="12525">MRRLRMEKQQAEDDRRIVKETGATAKSNVVMMMGRKDVGSQEYDVRTSQWRANDRKAKRTTLVNGGALTLNSYPSTGTQDMESGFANVKRMIRKCKSRYIYSRRQWR</sequence>
<gene>
    <name evidence="1" type="primary">Acey_s0198.g1598</name>
    <name evidence="1" type="ORF">Y032_0198g1598</name>
</gene>